<dbReference type="Pfam" id="PF03453">
    <property type="entry name" value="MoeA_N"/>
    <property type="match status" value="1"/>
</dbReference>
<keyword evidence="2" id="KW-0472">Membrane</keyword>
<feature type="transmembrane region" description="Helical" evidence="2">
    <location>
        <begin position="249"/>
        <end position="270"/>
    </location>
</feature>
<protein>
    <recommendedName>
        <fullName evidence="1">Molybdopterin molybdenumtransferase</fullName>
        <ecNumber evidence="1">2.10.1.1</ecNumber>
    </recommendedName>
</protein>
<sequence length="347" mass="34508">MPHMTLMSSPSALRPLDEVLARLLAGLHPVAAELLPVADAAGWVAAATLRAPAAVPVRPLALRRGIAVASAGLIGASPHAPILLAAPPPPVLSGDELPAGADAVLPADAVAASGPFHEIGQPAYPGEGAALAGSDLAADAAIVAAGTTITAEAVLALTLAGIASVSVRRPRVAVTGEADGPAAAWLRAWLAQAGCMVTEALPADLVLRLARDPAEHAPGAGPALQPGGEAVLVLDADRRTLVLSPRFDALAAGLFALVMPFLAAAAGRGLRSLSRPLTRKIVSQVGLADLALLRATAEGWEPLGVGRITLAALLAADAVAVLGPASEGAAAGSMLAAMPLTEPFEPR</sequence>
<dbReference type="InterPro" id="IPR036135">
    <property type="entry name" value="MoeA_linker/N_sf"/>
</dbReference>
<evidence type="ECO:0000256" key="2">
    <source>
        <dbReference type="SAM" id="Phobius"/>
    </source>
</evidence>
<comment type="function">
    <text evidence="1">Catalyzes the insertion of molybdate into adenylated molybdopterin with the concomitant release of AMP.</text>
</comment>
<evidence type="ECO:0000313" key="4">
    <source>
        <dbReference type="EMBL" id="AVO47008.1"/>
    </source>
</evidence>
<dbReference type="Gene3D" id="2.170.190.11">
    <property type="entry name" value="Molybdopterin biosynthesis moea protein, domain 3"/>
    <property type="match status" value="1"/>
</dbReference>
<keyword evidence="1" id="KW-0460">Magnesium</keyword>
<dbReference type="GO" id="GO:0061599">
    <property type="term" value="F:molybdopterin molybdotransferase activity"/>
    <property type="evidence" value="ECO:0007669"/>
    <property type="project" value="UniProtKB-UniRule"/>
</dbReference>
<dbReference type="Proteomes" id="UP000237889">
    <property type="component" value="Chromosome"/>
</dbReference>
<dbReference type="InterPro" id="IPR005110">
    <property type="entry name" value="MoeA_linker/N"/>
</dbReference>
<dbReference type="UniPathway" id="UPA00344"/>
<keyword evidence="1" id="KW-0479">Metal-binding</keyword>
<evidence type="ECO:0000256" key="1">
    <source>
        <dbReference type="RuleBase" id="RU365090"/>
    </source>
</evidence>
<dbReference type="InterPro" id="IPR038987">
    <property type="entry name" value="MoeA-like"/>
</dbReference>
<dbReference type="AlphaFoldDB" id="A0A2S0NFU2"/>
<evidence type="ECO:0000313" key="5">
    <source>
        <dbReference type="Proteomes" id="UP000237889"/>
    </source>
</evidence>
<evidence type="ECO:0000259" key="3">
    <source>
        <dbReference type="Pfam" id="PF03453"/>
    </source>
</evidence>
<dbReference type="GO" id="GO:0005829">
    <property type="term" value="C:cytosol"/>
    <property type="evidence" value="ECO:0007669"/>
    <property type="project" value="TreeGrafter"/>
</dbReference>
<accession>A0A2S0NFU2</accession>
<dbReference type="KEGG" id="phr:C6569_19190"/>
<keyword evidence="2" id="KW-0812">Transmembrane</keyword>
<organism evidence="4 5">
    <name type="scientific">Phreatobacter cathodiphilus</name>
    <dbReference type="NCBI Taxonomy" id="1868589"/>
    <lineage>
        <taxon>Bacteria</taxon>
        <taxon>Pseudomonadati</taxon>
        <taxon>Pseudomonadota</taxon>
        <taxon>Alphaproteobacteria</taxon>
        <taxon>Hyphomicrobiales</taxon>
        <taxon>Phreatobacteraceae</taxon>
        <taxon>Phreatobacter</taxon>
    </lineage>
</organism>
<comment type="pathway">
    <text evidence="1">Cofactor biosynthesis; molybdopterin biosynthesis.</text>
</comment>
<keyword evidence="5" id="KW-1185">Reference proteome</keyword>
<proteinExistence type="inferred from homology"/>
<keyword evidence="2" id="KW-1133">Transmembrane helix</keyword>
<comment type="catalytic activity">
    <reaction evidence="1">
        <text>adenylyl-molybdopterin + molybdate = Mo-molybdopterin + AMP + H(+)</text>
        <dbReference type="Rhea" id="RHEA:35047"/>
        <dbReference type="ChEBI" id="CHEBI:15378"/>
        <dbReference type="ChEBI" id="CHEBI:36264"/>
        <dbReference type="ChEBI" id="CHEBI:62727"/>
        <dbReference type="ChEBI" id="CHEBI:71302"/>
        <dbReference type="ChEBI" id="CHEBI:456215"/>
    </reaction>
</comment>
<dbReference type="GO" id="GO:0046872">
    <property type="term" value="F:metal ion binding"/>
    <property type="evidence" value="ECO:0007669"/>
    <property type="project" value="UniProtKB-UniRule"/>
</dbReference>
<name>A0A2S0NFU2_9HYPH</name>
<dbReference type="Gene3D" id="3.90.105.10">
    <property type="entry name" value="Molybdopterin biosynthesis moea protein, domain 2"/>
    <property type="match status" value="1"/>
</dbReference>
<dbReference type="EC" id="2.10.1.1" evidence="1"/>
<gene>
    <name evidence="4" type="ORF">C6569_19190</name>
</gene>
<dbReference type="SUPFAM" id="SSF63882">
    <property type="entry name" value="MoeA N-terminal region -like"/>
    <property type="match status" value="1"/>
</dbReference>
<dbReference type="PANTHER" id="PTHR10192:SF5">
    <property type="entry name" value="GEPHYRIN"/>
    <property type="match status" value="1"/>
</dbReference>
<dbReference type="OrthoDB" id="8435302at2"/>
<reference evidence="4 5" key="1">
    <citation type="submission" date="2018-03" db="EMBL/GenBank/DDBJ databases">
        <title>Genome sequencing of Phreatobacter sp.</title>
        <authorList>
            <person name="Kim S.-J."/>
            <person name="Heo J."/>
            <person name="Kwon S.-W."/>
        </authorList>
    </citation>
    <scope>NUCLEOTIDE SEQUENCE [LARGE SCALE GENOMIC DNA]</scope>
    <source>
        <strain evidence="4 5">S-12</strain>
    </source>
</reference>
<dbReference type="EMBL" id="CP027668">
    <property type="protein sequence ID" value="AVO47008.1"/>
    <property type="molecule type" value="Genomic_DNA"/>
</dbReference>
<feature type="domain" description="MoeA N-terminal and linker" evidence="3">
    <location>
        <begin position="15"/>
        <end position="161"/>
    </location>
</feature>
<comment type="similarity">
    <text evidence="1">Belongs to the MoeA family.</text>
</comment>
<keyword evidence="1" id="KW-0808">Transferase</keyword>
<dbReference type="GO" id="GO:0006777">
    <property type="term" value="P:Mo-molybdopterin cofactor biosynthetic process"/>
    <property type="evidence" value="ECO:0007669"/>
    <property type="project" value="UniProtKB-UniRule"/>
</dbReference>
<dbReference type="PANTHER" id="PTHR10192">
    <property type="entry name" value="MOLYBDOPTERIN BIOSYNTHESIS PROTEIN"/>
    <property type="match status" value="1"/>
</dbReference>
<keyword evidence="1" id="KW-0500">Molybdenum</keyword>
<keyword evidence="1" id="KW-0501">Molybdenum cofactor biosynthesis</keyword>
<comment type="cofactor">
    <cofactor evidence="1">
        <name>Mg(2+)</name>
        <dbReference type="ChEBI" id="CHEBI:18420"/>
    </cofactor>
</comment>